<comment type="caution">
    <text evidence="2">The sequence shown here is derived from an EMBL/GenBank/DDBJ whole genome shotgun (WGS) entry which is preliminary data.</text>
</comment>
<dbReference type="RefSeq" id="WP_106365902.1">
    <property type="nucleotide sequence ID" value="NZ_PVTJ01000009.1"/>
</dbReference>
<dbReference type="EMBL" id="PVTJ01000009">
    <property type="protein sequence ID" value="PRY56478.1"/>
    <property type="molecule type" value="Genomic_DNA"/>
</dbReference>
<evidence type="ECO:0000259" key="1">
    <source>
        <dbReference type="Pfam" id="PF14216"/>
    </source>
</evidence>
<evidence type="ECO:0000313" key="2">
    <source>
        <dbReference type="EMBL" id="PRY56478.1"/>
    </source>
</evidence>
<dbReference type="OrthoDB" id="3483205at2"/>
<reference evidence="2 3" key="1">
    <citation type="submission" date="2018-03" db="EMBL/GenBank/DDBJ databases">
        <title>Genomic Encyclopedia of Type Strains, Phase III (KMG-III): the genomes of soil and plant-associated and newly described type strains.</title>
        <authorList>
            <person name="Whitman W."/>
        </authorList>
    </citation>
    <scope>NUCLEOTIDE SEQUENCE [LARGE SCALE GENOMIC DNA]</scope>
    <source>
        <strain evidence="2 3">CGMCC 4.7067</strain>
    </source>
</reference>
<feature type="domain" description="DUF4326" evidence="1">
    <location>
        <begin position="26"/>
        <end position="124"/>
    </location>
</feature>
<dbReference type="InterPro" id="IPR025475">
    <property type="entry name" value="DUF4326"/>
</dbReference>
<proteinExistence type="predicted"/>
<accession>A0A2T0UF53</accession>
<protein>
    <submittedName>
        <fullName evidence="2">Uncharacterized protein DUF4326</fullName>
    </submittedName>
</protein>
<dbReference type="Proteomes" id="UP000238176">
    <property type="component" value="Unassembled WGS sequence"/>
</dbReference>
<dbReference type="Pfam" id="PF14216">
    <property type="entry name" value="DUF4326"/>
    <property type="match status" value="1"/>
</dbReference>
<organism evidence="2 3">
    <name type="scientific">Glycomyces artemisiae</name>
    <dbReference type="NCBI Taxonomy" id="1076443"/>
    <lineage>
        <taxon>Bacteria</taxon>
        <taxon>Bacillati</taxon>
        <taxon>Actinomycetota</taxon>
        <taxon>Actinomycetes</taxon>
        <taxon>Glycomycetales</taxon>
        <taxon>Glycomycetaceae</taxon>
        <taxon>Glycomyces</taxon>
    </lineage>
</organism>
<evidence type="ECO:0000313" key="3">
    <source>
        <dbReference type="Proteomes" id="UP000238176"/>
    </source>
</evidence>
<name>A0A2T0UF53_9ACTN</name>
<keyword evidence="3" id="KW-1185">Reference proteome</keyword>
<gene>
    <name evidence="2" type="ORF">B0I28_109127</name>
</gene>
<dbReference type="AlphaFoldDB" id="A0A2T0UF53"/>
<sequence>MNTNNSPRRIRRQREQDWRMPVDAEGRTPVYVGRPGAFGNRHRVVGNRGAWRVESPGGVLSAPMATEFDAAALAVAMFRADLEQDAVLRAKIRAELPGRDVMCWCKEHTRSGKRFPCHGDVILEFAAQAIEEVPRG</sequence>